<reference evidence="1 2" key="1">
    <citation type="journal article" date="2018" name="Nat. Ecol. Evol.">
        <title>Pezizomycetes genomes reveal the molecular basis of ectomycorrhizal truffle lifestyle.</title>
        <authorList>
            <person name="Murat C."/>
            <person name="Payen T."/>
            <person name="Noel B."/>
            <person name="Kuo A."/>
            <person name="Morin E."/>
            <person name="Chen J."/>
            <person name="Kohler A."/>
            <person name="Krizsan K."/>
            <person name="Balestrini R."/>
            <person name="Da Silva C."/>
            <person name="Montanini B."/>
            <person name="Hainaut M."/>
            <person name="Levati E."/>
            <person name="Barry K.W."/>
            <person name="Belfiori B."/>
            <person name="Cichocki N."/>
            <person name="Clum A."/>
            <person name="Dockter R.B."/>
            <person name="Fauchery L."/>
            <person name="Guy J."/>
            <person name="Iotti M."/>
            <person name="Le Tacon F."/>
            <person name="Lindquist E.A."/>
            <person name="Lipzen A."/>
            <person name="Malagnac F."/>
            <person name="Mello A."/>
            <person name="Molinier V."/>
            <person name="Miyauchi S."/>
            <person name="Poulain J."/>
            <person name="Riccioni C."/>
            <person name="Rubini A."/>
            <person name="Sitrit Y."/>
            <person name="Splivallo R."/>
            <person name="Traeger S."/>
            <person name="Wang M."/>
            <person name="Zifcakova L."/>
            <person name="Wipf D."/>
            <person name="Zambonelli A."/>
            <person name="Paolocci F."/>
            <person name="Nowrousian M."/>
            <person name="Ottonello S."/>
            <person name="Baldrian P."/>
            <person name="Spatafora J.W."/>
            <person name="Henrissat B."/>
            <person name="Nagy L.G."/>
            <person name="Aury J.M."/>
            <person name="Wincker P."/>
            <person name="Grigoriev I.V."/>
            <person name="Bonfante P."/>
            <person name="Martin F.M."/>
        </authorList>
    </citation>
    <scope>NUCLEOTIDE SEQUENCE [LARGE SCALE GENOMIC DNA]</scope>
    <source>
        <strain evidence="1 2">120613-1</strain>
    </source>
</reference>
<organism evidence="1 2">
    <name type="scientific">Choiromyces venosus 120613-1</name>
    <dbReference type="NCBI Taxonomy" id="1336337"/>
    <lineage>
        <taxon>Eukaryota</taxon>
        <taxon>Fungi</taxon>
        <taxon>Dikarya</taxon>
        <taxon>Ascomycota</taxon>
        <taxon>Pezizomycotina</taxon>
        <taxon>Pezizomycetes</taxon>
        <taxon>Pezizales</taxon>
        <taxon>Tuberaceae</taxon>
        <taxon>Choiromyces</taxon>
    </lineage>
</organism>
<evidence type="ECO:0000313" key="2">
    <source>
        <dbReference type="Proteomes" id="UP000276215"/>
    </source>
</evidence>
<dbReference type="SUPFAM" id="SSF48403">
    <property type="entry name" value="Ankyrin repeat"/>
    <property type="match status" value="1"/>
</dbReference>
<dbReference type="AlphaFoldDB" id="A0A3N4ITE6"/>
<dbReference type="InterPro" id="IPR002110">
    <property type="entry name" value="Ankyrin_rpt"/>
</dbReference>
<dbReference type="Proteomes" id="UP000276215">
    <property type="component" value="Unassembled WGS sequence"/>
</dbReference>
<dbReference type="Gene3D" id="1.25.40.20">
    <property type="entry name" value="Ankyrin repeat-containing domain"/>
    <property type="match status" value="1"/>
</dbReference>
<gene>
    <name evidence="1" type="ORF">L873DRAFT_1577906</name>
</gene>
<proteinExistence type="predicted"/>
<feature type="non-terminal residue" evidence="1">
    <location>
        <position position="1"/>
    </location>
</feature>
<dbReference type="InterPro" id="IPR036770">
    <property type="entry name" value="Ankyrin_rpt-contain_sf"/>
</dbReference>
<dbReference type="Pfam" id="PF00023">
    <property type="entry name" value="Ank"/>
    <property type="match status" value="1"/>
</dbReference>
<dbReference type="EMBL" id="ML120604">
    <property type="protein sequence ID" value="RPA89199.1"/>
    <property type="molecule type" value="Genomic_DNA"/>
</dbReference>
<feature type="non-terminal residue" evidence="1">
    <location>
        <position position="92"/>
    </location>
</feature>
<evidence type="ECO:0000313" key="1">
    <source>
        <dbReference type="EMBL" id="RPA89199.1"/>
    </source>
</evidence>
<dbReference type="OrthoDB" id="539213at2759"/>
<keyword evidence="2" id="KW-1185">Reference proteome</keyword>
<protein>
    <recommendedName>
        <fullName evidence="3">Ankyrin</fullName>
    </recommendedName>
</protein>
<accession>A0A3N4ITE6</accession>
<sequence length="92" mass="10305">QLDASDFRARTLLFFAVLNGHKGVVSLLLSRYGVSPNSLDNSWEMPLSVVNLLLGRKDIILNRLGTVGSSAIYLATWYGRKEILRVLLAWED</sequence>
<evidence type="ECO:0008006" key="3">
    <source>
        <dbReference type="Google" id="ProtNLM"/>
    </source>
</evidence>
<name>A0A3N4ITE6_9PEZI</name>